<dbReference type="NCBIfam" id="TIGR03014">
    <property type="entry name" value="EpsL"/>
    <property type="match status" value="1"/>
</dbReference>
<dbReference type="EMBL" id="CP036401">
    <property type="protein sequence ID" value="QBI03020.1"/>
    <property type="molecule type" value="Genomic_DNA"/>
</dbReference>
<dbReference type="InterPro" id="IPR018759">
    <property type="entry name" value="BBP2_2"/>
</dbReference>
<accession>A0ABX5RYV7</accession>
<evidence type="ECO:0000256" key="1">
    <source>
        <dbReference type="SAM" id="SignalP"/>
    </source>
</evidence>
<feature type="chain" id="PRO_5047073395" description="Outer membrane beta-barrel protein" evidence="1">
    <location>
        <begin position="27"/>
        <end position="399"/>
    </location>
</feature>
<organism evidence="2 3">
    <name type="scientific">Pseudoduganella albidiflava</name>
    <dbReference type="NCBI Taxonomy" id="321983"/>
    <lineage>
        <taxon>Bacteria</taxon>
        <taxon>Pseudomonadati</taxon>
        <taxon>Pseudomonadota</taxon>
        <taxon>Betaproteobacteria</taxon>
        <taxon>Burkholderiales</taxon>
        <taxon>Oxalobacteraceae</taxon>
        <taxon>Telluria group</taxon>
        <taxon>Pseudoduganella</taxon>
    </lineage>
</organism>
<dbReference type="InterPro" id="IPR017465">
    <property type="entry name" value="EpsL_proteobac"/>
</dbReference>
<evidence type="ECO:0000313" key="3">
    <source>
        <dbReference type="Proteomes" id="UP000292307"/>
    </source>
</evidence>
<protein>
    <recommendedName>
        <fullName evidence="4">Outer membrane beta-barrel protein</fullName>
    </recommendedName>
</protein>
<dbReference type="Proteomes" id="UP000292307">
    <property type="component" value="Chromosome"/>
</dbReference>
<reference evidence="2 3" key="1">
    <citation type="submission" date="2019-02" db="EMBL/GenBank/DDBJ databases">
        <title>Draft Genome Sequences of Six Type Strains of the Genus Massilia.</title>
        <authorList>
            <person name="Miess H."/>
            <person name="Frediansyhah A."/>
            <person name="Gross H."/>
        </authorList>
    </citation>
    <scope>NUCLEOTIDE SEQUENCE [LARGE SCALE GENOMIC DNA]</scope>
    <source>
        <strain evidence="2 3">DSM 17472</strain>
    </source>
</reference>
<keyword evidence="3" id="KW-1185">Reference proteome</keyword>
<name>A0ABX5RYV7_9BURK</name>
<gene>
    <name evidence="2" type="ORF">EYF70_20890</name>
</gene>
<feature type="signal peptide" evidence="1">
    <location>
        <begin position="1"/>
        <end position="26"/>
    </location>
</feature>
<evidence type="ECO:0008006" key="4">
    <source>
        <dbReference type="Google" id="ProtNLM"/>
    </source>
</evidence>
<sequence length="399" mass="44676">MSSIPPSRLRLLSAAVALLACACARAEISDTIHPYVAIGYTYDDNLLRLPDNITGVTQRSDTITQAQAGLIVDRPIGRQRLTGSAKVSRVTFNHYDELDYNGKDFRGDLAWQLGNRFSGNLGGNYQQTLTPFTDFHTSDRNLRVQRQAYFNGAWRFHPSWQLRGGQTRTRFEYELLAQSVNNREETLSEFGFDYLAPSGSRIGLVARRFEGEYVNPLLSSGIRRDGYTQDELKANVNWQFSAVTQVQVLAGYVRRNYEVFSNRDSSGPNGRVTVRWAPLNKVKFTVDGWRNFAAVESAIVSNSLNTGGSVAATWSISSKLQANASLRRERREFEELRTAVNDRDLTDRTRGATLGLTYAPTLSSQLSLSGFRDNRDGNSVLRTSSYRAKGLSFNASVQF</sequence>
<dbReference type="Pfam" id="PF10082">
    <property type="entry name" value="BBP2_2"/>
    <property type="match status" value="1"/>
</dbReference>
<evidence type="ECO:0000313" key="2">
    <source>
        <dbReference type="EMBL" id="QBI03020.1"/>
    </source>
</evidence>
<dbReference type="RefSeq" id="WP_131147128.1">
    <property type="nucleotide sequence ID" value="NZ_CP036401.1"/>
</dbReference>
<proteinExistence type="predicted"/>
<dbReference type="SUPFAM" id="SSF56935">
    <property type="entry name" value="Porins"/>
    <property type="match status" value="1"/>
</dbReference>
<keyword evidence="1" id="KW-0732">Signal</keyword>